<feature type="chain" id="PRO_5026765961" description="Mammalian ependymin-related protein 1" evidence="1">
    <location>
        <begin position="18"/>
        <end position="197"/>
    </location>
</feature>
<evidence type="ECO:0000256" key="1">
    <source>
        <dbReference type="SAM" id="SignalP"/>
    </source>
</evidence>
<name>A0A6J8D780_MYTCO</name>
<evidence type="ECO:0000313" key="3">
    <source>
        <dbReference type="Proteomes" id="UP000507470"/>
    </source>
</evidence>
<organism evidence="2 3">
    <name type="scientific">Mytilus coruscus</name>
    <name type="common">Sea mussel</name>
    <dbReference type="NCBI Taxonomy" id="42192"/>
    <lineage>
        <taxon>Eukaryota</taxon>
        <taxon>Metazoa</taxon>
        <taxon>Spiralia</taxon>
        <taxon>Lophotrochozoa</taxon>
        <taxon>Mollusca</taxon>
        <taxon>Bivalvia</taxon>
        <taxon>Autobranchia</taxon>
        <taxon>Pteriomorphia</taxon>
        <taxon>Mytilida</taxon>
        <taxon>Mytiloidea</taxon>
        <taxon>Mytilidae</taxon>
        <taxon>Mytilinae</taxon>
        <taxon>Mytilus</taxon>
    </lineage>
</organism>
<dbReference type="GO" id="GO:0005509">
    <property type="term" value="F:calcium ion binding"/>
    <property type="evidence" value="ECO:0007669"/>
    <property type="project" value="InterPro"/>
</dbReference>
<keyword evidence="3" id="KW-1185">Reference proteome</keyword>
<feature type="signal peptide" evidence="1">
    <location>
        <begin position="1"/>
        <end position="17"/>
    </location>
</feature>
<dbReference type="AlphaFoldDB" id="A0A6J8D780"/>
<keyword evidence="1" id="KW-0732">Signal</keyword>
<reference evidence="2 3" key="1">
    <citation type="submission" date="2020-06" db="EMBL/GenBank/DDBJ databases">
        <authorList>
            <person name="Li R."/>
            <person name="Bekaert M."/>
        </authorList>
    </citation>
    <scope>NUCLEOTIDE SEQUENCE [LARGE SCALE GENOMIC DNA]</scope>
    <source>
        <strain evidence="3">wild</strain>
    </source>
</reference>
<dbReference type="GO" id="GO:0005764">
    <property type="term" value="C:lysosome"/>
    <property type="evidence" value="ECO:0007669"/>
    <property type="project" value="TreeGrafter"/>
</dbReference>
<sequence>MMISCLVLVLLPVFISGCCPPKSWTGKNFANYASGQVHLEILQDVYYDHGMMTVYQNLTATDGTLSKQTVYLNYQTGIQYAVTGDGRCDNSSIIFTGVGEDCVPENSTVSKSYIGVGANKIPTTMYRMIGNGFLTYLSVIDDGCIPLMYETTGTLPSGDGLKLTVEYFGIMVVKPDAKIMKMPAICVSRYFLSENCH</sequence>
<dbReference type="Proteomes" id="UP000507470">
    <property type="component" value="Unassembled WGS sequence"/>
</dbReference>
<dbReference type="PANTHER" id="PTHR10697:SF1">
    <property type="entry name" value="MAMMALIAN EPENDYMIN-RELATED PROTEIN 1"/>
    <property type="match status" value="1"/>
</dbReference>
<dbReference type="InterPro" id="IPR001299">
    <property type="entry name" value="Ependymin"/>
</dbReference>
<dbReference type="EMBL" id="CACVKT020006830">
    <property type="protein sequence ID" value="CAC5403739.1"/>
    <property type="molecule type" value="Genomic_DNA"/>
</dbReference>
<proteinExistence type="predicted"/>
<evidence type="ECO:0000313" key="2">
    <source>
        <dbReference type="EMBL" id="CAC5403739.1"/>
    </source>
</evidence>
<dbReference type="OrthoDB" id="10001248at2759"/>
<protein>
    <recommendedName>
        <fullName evidence="4">Mammalian ependymin-related protein 1</fullName>
    </recommendedName>
</protein>
<evidence type="ECO:0008006" key="4">
    <source>
        <dbReference type="Google" id="ProtNLM"/>
    </source>
</evidence>
<gene>
    <name evidence="2" type="ORF">MCOR_37607</name>
</gene>
<dbReference type="PANTHER" id="PTHR10697">
    <property type="entry name" value="MAMMALIAN EPENDYMIN-RELATED PROTEIN 1"/>
    <property type="match status" value="1"/>
</dbReference>
<dbReference type="GO" id="GO:0005576">
    <property type="term" value="C:extracellular region"/>
    <property type="evidence" value="ECO:0007669"/>
    <property type="project" value="InterPro"/>
</dbReference>
<dbReference type="GO" id="GO:0007160">
    <property type="term" value="P:cell-matrix adhesion"/>
    <property type="evidence" value="ECO:0007669"/>
    <property type="project" value="InterPro"/>
</dbReference>
<accession>A0A6J8D780</accession>